<dbReference type="EMBL" id="PNBA02000017">
    <property type="protein sequence ID" value="KAG6394343.1"/>
    <property type="molecule type" value="Genomic_DNA"/>
</dbReference>
<dbReference type="AlphaFoldDB" id="A0A8X8WG69"/>
<evidence type="ECO:0000313" key="3">
    <source>
        <dbReference type="Proteomes" id="UP000298416"/>
    </source>
</evidence>
<keyword evidence="3" id="KW-1185">Reference proteome</keyword>
<reference evidence="2" key="1">
    <citation type="submission" date="2018-01" db="EMBL/GenBank/DDBJ databases">
        <authorList>
            <person name="Mao J.F."/>
        </authorList>
    </citation>
    <scope>NUCLEOTIDE SEQUENCE</scope>
    <source>
        <strain evidence="2">Huo1</strain>
        <tissue evidence="2">Leaf</tissue>
    </source>
</reference>
<evidence type="ECO:0000313" key="2">
    <source>
        <dbReference type="EMBL" id="KAG6394343.1"/>
    </source>
</evidence>
<dbReference type="PANTHER" id="PTHR38225">
    <property type="entry name" value="PROTEIN, PUTATIVE-RELATED"/>
    <property type="match status" value="1"/>
</dbReference>
<gene>
    <name evidence="2" type="ORF">SASPL_144927</name>
</gene>
<feature type="transmembrane region" description="Helical" evidence="1">
    <location>
        <begin position="97"/>
        <end position="123"/>
    </location>
</feature>
<dbReference type="Proteomes" id="UP000298416">
    <property type="component" value="Unassembled WGS sequence"/>
</dbReference>
<name>A0A8X8WG69_SALSN</name>
<keyword evidence="1" id="KW-0812">Transmembrane</keyword>
<proteinExistence type="predicted"/>
<accession>A0A8X8WG69</accession>
<evidence type="ECO:0000256" key="1">
    <source>
        <dbReference type="SAM" id="Phobius"/>
    </source>
</evidence>
<keyword evidence="1" id="KW-0472">Membrane</keyword>
<organism evidence="2">
    <name type="scientific">Salvia splendens</name>
    <name type="common">Scarlet sage</name>
    <dbReference type="NCBI Taxonomy" id="180675"/>
    <lineage>
        <taxon>Eukaryota</taxon>
        <taxon>Viridiplantae</taxon>
        <taxon>Streptophyta</taxon>
        <taxon>Embryophyta</taxon>
        <taxon>Tracheophyta</taxon>
        <taxon>Spermatophyta</taxon>
        <taxon>Magnoliopsida</taxon>
        <taxon>eudicotyledons</taxon>
        <taxon>Gunneridae</taxon>
        <taxon>Pentapetalae</taxon>
        <taxon>asterids</taxon>
        <taxon>lamiids</taxon>
        <taxon>Lamiales</taxon>
        <taxon>Lamiaceae</taxon>
        <taxon>Nepetoideae</taxon>
        <taxon>Mentheae</taxon>
        <taxon>Salviinae</taxon>
        <taxon>Salvia</taxon>
        <taxon>Salvia subgen. Calosphace</taxon>
        <taxon>core Calosphace</taxon>
    </lineage>
</organism>
<sequence>MSSLFSPKLCNTTPLLKCNKTRFFQPLQISAQIHRDHEGRSGNIVDANLHLLKVRLEEVRSKERCCVAEQGWNYAAYDSFKTKTDNYSHIYEEFVELLGVVGATFGITISGCTLCLCLFSILLHFKQ</sequence>
<keyword evidence="1" id="KW-1133">Transmembrane helix</keyword>
<comment type="caution">
    <text evidence="2">The sequence shown here is derived from an EMBL/GenBank/DDBJ whole genome shotgun (WGS) entry which is preliminary data.</text>
</comment>
<reference evidence="2" key="2">
    <citation type="submission" date="2020-08" db="EMBL/GenBank/DDBJ databases">
        <title>Plant Genome Project.</title>
        <authorList>
            <person name="Zhang R.-G."/>
        </authorList>
    </citation>
    <scope>NUCLEOTIDE SEQUENCE</scope>
    <source>
        <strain evidence="2">Huo1</strain>
        <tissue evidence="2">Leaf</tissue>
    </source>
</reference>
<dbReference type="PANTHER" id="PTHR38225:SF4">
    <property type="entry name" value="PROTEIN, PUTATIVE-RELATED"/>
    <property type="match status" value="1"/>
</dbReference>
<protein>
    <submittedName>
        <fullName evidence="2">Uncharacterized protein</fullName>
    </submittedName>
</protein>